<dbReference type="EMBL" id="KP282673">
    <property type="protein sequence ID" value="ALG96775.1"/>
    <property type="molecule type" value="Genomic_DNA"/>
</dbReference>
<keyword evidence="1" id="KW-1133">Transmembrane helix</keyword>
<evidence type="ECO:0000313" key="2">
    <source>
        <dbReference type="EMBL" id="ALG96775.1"/>
    </source>
</evidence>
<keyword evidence="1" id="KW-0812">Transmembrane</keyword>
<organism evidence="2 3">
    <name type="scientific">Acidianus bottle-shaped virus 2 strain ABV2</name>
    <dbReference type="NCBI Taxonomy" id="1732173"/>
    <lineage>
        <taxon>Viruses</taxon>
        <taxon>Viruses incertae sedis</taxon>
        <taxon>Ampullaviridae</taxon>
        <taxon>Bottigliavirus</taxon>
        <taxon>Bottigliavirus puteoliense</taxon>
        <taxon>Bottigliavirus ABV2</taxon>
    </lineage>
</organism>
<evidence type="ECO:0000256" key="1">
    <source>
        <dbReference type="SAM" id="Phobius"/>
    </source>
</evidence>
<feature type="transmembrane region" description="Helical" evidence="1">
    <location>
        <begin position="12"/>
        <end position="29"/>
    </location>
</feature>
<sequence length="92" mass="9694">MSLIGLDLFDFVKGIVLLALTSGATYAIGKQFFPSNYCAIARILQALILFASSFLFDSAGALILGIIDLIIGVGNYVATTNSAFAFLDPNLA</sequence>
<proteinExistence type="predicted"/>
<dbReference type="OrthoDB" id="37036at10239"/>
<name>A0A0N9NXV9_9VIRU</name>
<evidence type="ECO:0000313" key="3">
    <source>
        <dbReference type="Proteomes" id="UP000202536"/>
    </source>
</evidence>
<keyword evidence="1" id="KW-0472">Membrane</keyword>
<protein>
    <submittedName>
        <fullName evidence="2">Uncharacterized protein</fullName>
    </submittedName>
</protein>
<accession>A0A0N9NXV9</accession>
<dbReference type="KEGG" id="vg:26637865"/>
<dbReference type="GeneID" id="26637865"/>
<keyword evidence="3" id="KW-1185">Reference proteome</keyword>
<dbReference type="RefSeq" id="YP_009211297.1">
    <property type="nucleotide sequence ID" value="NC_028938.1"/>
</dbReference>
<reference evidence="2 3" key="1">
    <citation type="journal article" date="2015" name="Environ. Microbiol.">
        <title>Novel viral genomes identified from six metagenomes reveal wide distribution of archaeal viruses and high viral diversity in terrestrial hot springs.</title>
        <authorList>
            <person name="Gudbergsdottir S.R."/>
            <person name="Menzel P."/>
            <person name="Krogh A."/>
            <person name="Young M."/>
            <person name="Peng X."/>
        </authorList>
    </citation>
    <scope>NUCLEOTIDE SEQUENCE [LARGE SCALE GENOMIC DNA]</scope>
    <source>
        <strain evidence="2 3">ABV2</strain>
    </source>
</reference>
<dbReference type="Proteomes" id="UP000202536">
    <property type="component" value="Segment"/>
</dbReference>